<proteinExistence type="predicted"/>
<organism evidence="2 3">
    <name type="scientific">Marisediminitalea aggregata</name>
    <dbReference type="NCBI Taxonomy" id="634436"/>
    <lineage>
        <taxon>Bacteria</taxon>
        <taxon>Pseudomonadati</taxon>
        <taxon>Pseudomonadota</taxon>
        <taxon>Gammaproteobacteria</taxon>
        <taxon>Alteromonadales</taxon>
        <taxon>Alteromonadaceae</taxon>
        <taxon>Marisediminitalea</taxon>
    </lineage>
</organism>
<keyword evidence="1" id="KW-0732">Signal</keyword>
<feature type="signal peptide" evidence="1">
    <location>
        <begin position="1"/>
        <end position="22"/>
    </location>
</feature>
<dbReference type="EMBL" id="FQWD01000004">
    <property type="protein sequence ID" value="SHG66076.1"/>
    <property type="molecule type" value="Genomic_DNA"/>
</dbReference>
<dbReference type="AlphaFoldDB" id="A0A1M5LM85"/>
<name>A0A1M5LM85_9ALTE</name>
<dbReference type="Proteomes" id="UP000184520">
    <property type="component" value="Unassembled WGS sequence"/>
</dbReference>
<dbReference type="STRING" id="634436.SAMN05216361_2715"/>
<gene>
    <name evidence="2" type="ORF">SAMN05216361_2715</name>
</gene>
<keyword evidence="3" id="KW-1185">Reference proteome</keyword>
<reference evidence="3" key="1">
    <citation type="submission" date="2016-11" db="EMBL/GenBank/DDBJ databases">
        <authorList>
            <person name="Varghese N."/>
            <person name="Submissions S."/>
        </authorList>
    </citation>
    <scope>NUCLEOTIDE SEQUENCE [LARGE SCALE GENOMIC DNA]</scope>
    <source>
        <strain evidence="3">CGMCC 1.8995</strain>
    </source>
</reference>
<evidence type="ECO:0000313" key="2">
    <source>
        <dbReference type="EMBL" id="SHG66076.1"/>
    </source>
</evidence>
<protein>
    <recommendedName>
        <fullName evidence="4">CopL family metal-binding regulatory protein</fullName>
    </recommendedName>
</protein>
<dbReference type="OrthoDB" id="9842031at2"/>
<evidence type="ECO:0008006" key="4">
    <source>
        <dbReference type="Google" id="ProtNLM"/>
    </source>
</evidence>
<feature type="chain" id="PRO_5012974288" description="CopL family metal-binding regulatory protein" evidence="1">
    <location>
        <begin position="23"/>
        <end position="144"/>
    </location>
</feature>
<accession>A0A1M5LM85</accession>
<dbReference type="RefSeq" id="WP_073323327.1">
    <property type="nucleotide sequence ID" value="NZ_FQWD01000004.1"/>
</dbReference>
<evidence type="ECO:0000256" key="1">
    <source>
        <dbReference type="SAM" id="SignalP"/>
    </source>
</evidence>
<evidence type="ECO:0000313" key="3">
    <source>
        <dbReference type="Proteomes" id="UP000184520"/>
    </source>
</evidence>
<sequence length="144" mass="15304">MQRIVLYFLITAITLLPLAGHAMSLTAPEMQTSTMTQAAPDTMNADMKQHHSASANAHSCCPESGNNTEAATDAVTGAETAHNCAMQSDCDKGGCACKHLCQSPVFIAEYPQINSPVTIQHASLRFSAQPFSGQLNTPFRPPIA</sequence>